<dbReference type="Proteomes" id="UP000007364">
    <property type="component" value="Unassembled WGS sequence"/>
</dbReference>
<sequence>MNPENKLDHVLKYLYDQYQKENLTHDHCKDICKLAQLNVNQSESYIILSKLQHDGYVDTLSQNKWLFRINYNGILFHRYGGYKQKLKDVKRDRFKKDIYNWMIAIGTSLAGLYALWQFWLEIVKT</sequence>
<dbReference type="STRING" id="555500.I215_01948"/>
<keyword evidence="1" id="KW-1133">Transmembrane helix</keyword>
<keyword evidence="1" id="KW-0472">Membrane</keyword>
<reference evidence="2 3" key="1">
    <citation type="journal article" date="2012" name="J. Bacteriol.">
        <title>Genome Sequence of Galbibacter marinum Type Strain ck-I2-15.</title>
        <authorList>
            <person name="Lai Q."/>
            <person name="Li C."/>
            <person name="Shao Z."/>
        </authorList>
    </citation>
    <scope>NUCLEOTIDE SEQUENCE [LARGE SCALE GENOMIC DNA]</scope>
    <source>
        <strain evidence="3">ck-I2-15</strain>
    </source>
</reference>
<dbReference type="RefSeq" id="WP_008990265.1">
    <property type="nucleotide sequence ID" value="NZ_AMSG01000002.1"/>
</dbReference>
<comment type="caution">
    <text evidence="2">The sequence shown here is derived from an EMBL/GenBank/DDBJ whole genome shotgun (WGS) entry which is preliminary data.</text>
</comment>
<dbReference type="EMBL" id="AMSG01000002">
    <property type="protein sequence ID" value="EKF56246.1"/>
    <property type="molecule type" value="Genomic_DNA"/>
</dbReference>
<evidence type="ECO:0000313" key="2">
    <source>
        <dbReference type="EMBL" id="EKF56246.1"/>
    </source>
</evidence>
<protein>
    <submittedName>
        <fullName evidence="2">Uncharacterized protein</fullName>
    </submittedName>
</protein>
<feature type="transmembrane region" description="Helical" evidence="1">
    <location>
        <begin position="98"/>
        <end position="119"/>
    </location>
</feature>
<name>K2Q626_9FLAO</name>
<keyword evidence="1" id="KW-0812">Transmembrane</keyword>
<gene>
    <name evidence="2" type="ORF">I215_01948</name>
</gene>
<proteinExistence type="predicted"/>
<dbReference type="OrthoDB" id="9948750at2"/>
<evidence type="ECO:0000256" key="1">
    <source>
        <dbReference type="SAM" id="Phobius"/>
    </source>
</evidence>
<dbReference type="AlphaFoldDB" id="K2Q626"/>
<accession>K2Q626</accession>
<evidence type="ECO:0000313" key="3">
    <source>
        <dbReference type="Proteomes" id="UP000007364"/>
    </source>
</evidence>
<keyword evidence="3" id="KW-1185">Reference proteome</keyword>
<organism evidence="2 3">
    <name type="scientific">Galbibacter marinus</name>
    <dbReference type="NCBI Taxonomy" id="555500"/>
    <lineage>
        <taxon>Bacteria</taxon>
        <taxon>Pseudomonadati</taxon>
        <taxon>Bacteroidota</taxon>
        <taxon>Flavobacteriia</taxon>
        <taxon>Flavobacteriales</taxon>
        <taxon>Flavobacteriaceae</taxon>
        <taxon>Galbibacter</taxon>
    </lineage>
</organism>